<feature type="domain" description="ATP-grasp" evidence="3">
    <location>
        <begin position="102"/>
        <end position="294"/>
    </location>
</feature>
<dbReference type="PANTHER" id="PTHR21621:SF0">
    <property type="entry name" value="BETA-CITRYLGLUTAMATE SYNTHASE B-RELATED"/>
    <property type="match status" value="1"/>
</dbReference>
<proteinExistence type="predicted"/>
<keyword evidence="1" id="KW-0464">Manganese</keyword>
<evidence type="ECO:0000256" key="1">
    <source>
        <dbReference type="ARBA" id="ARBA00023211"/>
    </source>
</evidence>
<keyword evidence="2" id="KW-0547">Nucleotide-binding</keyword>
<dbReference type="Gene3D" id="3.30.470.20">
    <property type="entry name" value="ATP-grasp fold, B domain"/>
    <property type="match status" value="1"/>
</dbReference>
<evidence type="ECO:0000259" key="3">
    <source>
        <dbReference type="PROSITE" id="PS50975"/>
    </source>
</evidence>
<evidence type="ECO:0000256" key="2">
    <source>
        <dbReference type="PROSITE-ProRule" id="PRU00409"/>
    </source>
</evidence>
<dbReference type="PROSITE" id="PS50975">
    <property type="entry name" value="ATP_GRASP"/>
    <property type="match status" value="1"/>
</dbReference>
<keyword evidence="5" id="KW-1185">Reference proteome</keyword>
<dbReference type="Pfam" id="PF08443">
    <property type="entry name" value="RimK"/>
    <property type="match status" value="1"/>
</dbReference>
<dbReference type="Proteomes" id="UP001549366">
    <property type="component" value="Unassembled WGS sequence"/>
</dbReference>
<comment type="caution">
    <text evidence="4">The sequence shown here is derived from an EMBL/GenBank/DDBJ whole genome shotgun (WGS) entry which is preliminary data.</text>
</comment>
<dbReference type="PANTHER" id="PTHR21621">
    <property type="entry name" value="RIBOSOMAL PROTEIN S6 MODIFICATION PROTEIN"/>
    <property type="match status" value="1"/>
</dbReference>
<evidence type="ECO:0000313" key="5">
    <source>
        <dbReference type="Proteomes" id="UP001549366"/>
    </source>
</evidence>
<dbReference type="InterPro" id="IPR011761">
    <property type="entry name" value="ATP-grasp"/>
</dbReference>
<reference evidence="4 5" key="1">
    <citation type="submission" date="2024-06" db="EMBL/GenBank/DDBJ databases">
        <title>Genomic Encyclopedia of Type Strains, Phase V (KMG-V): Genome sequencing to study the core and pangenomes of soil and plant-associated prokaryotes.</title>
        <authorList>
            <person name="Whitman W."/>
        </authorList>
    </citation>
    <scope>NUCLEOTIDE SEQUENCE [LARGE SCALE GENOMIC DNA]</scope>
    <source>
        <strain evidence="4 5">NE40</strain>
    </source>
</reference>
<name>A0ABV2SF79_9GAMM</name>
<dbReference type="SUPFAM" id="SSF56059">
    <property type="entry name" value="Glutathione synthetase ATP-binding domain-like"/>
    <property type="match status" value="1"/>
</dbReference>
<protein>
    <recommendedName>
        <fullName evidence="3">ATP-grasp domain-containing protein</fullName>
    </recommendedName>
</protein>
<accession>A0ABV2SF79</accession>
<dbReference type="InterPro" id="IPR013651">
    <property type="entry name" value="ATP-grasp_RimK-type"/>
</dbReference>
<gene>
    <name evidence="4" type="ORF">V5J35_001608</name>
</gene>
<sequence>MSSVKGKLPTIGLLYLDHVLRFFDRSNFKGWPDKIETVVYHWGNDQQRFINEVKRKKIDVLIGNIPATAYETFREVARALPDVRFLPDLDTQFANKSKENVTHFCEKYDLAAPDTRVFYEQDEARTFLSQTSFPKIIKRSYGPSNYGGYYVHKVDSEAEALELLAEKRYYPVYLQDFIPMKADIRVMLIGHKPVCAFWRRPPEGEWLTNTSQGGSMDYMNVPAEALELAVRASKAANAEYWACDIAVSFDDEYRILECATAFAAFPYIRDWIGQYLMWKLSSGTMPQPNIPLYNWEELGKISSSVLRTMRYINFGRKADQQAMTDTGETYYEMDDDNYPIIDTHDRYKEEWPSEQWNRQDNYASSHAVSSRTVSSCQPITAATEALFEEQQADTGIEDVPVPTIISIEVHEAAPVPAATETAPAPKPALKTTVMTAGTRSPFDLSERKLIEVLSSARGVSEGLALKIVTSLGREGVIHALKNEPDQLTAVKNVKARKLAHILKSWENHLQNY</sequence>
<evidence type="ECO:0000313" key="4">
    <source>
        <dbReference type="EMBL" id="MET4756416.1"/>
    </source>
</evidence>
<dbReference type="RefSeq" id="WP_354010758.1">
    <property type="nucleotide sequence ID" value="NZ_JBEWTA010000001.1"/>
</dbReference>
<organism evidence="4 5">
    <name type="scientific">Endozoicomonas lisbonensis</name>
    <dbReference type="NCBI Taxonomy" id="3120522"/>
    <lineage>
        <taxon>Bacteria</taxon>
        <taxon>Pseudomonadati</taxon>
        <taxon>Pseudomonadota</taxon>
        <taxon>Gammaproteobacteria</taxon>
        <taxon>Oceanospirillales</taxon>
        <taxon>Endozoicomonadaceae</taxon>
        <taxon>Endozoicomonas</taxon>
    </lineage>
</organism>
<keyword evidence="2" id="KW-0067">ATP-binding</keyword>
<dbReference type="EMBL" id="JBEWTB010000002">
    <property type="protein sequence ID" value="MET4756416.1"/>
    <property type="molecule type" value="Genomic_DNA"/>
</dbReference>